<evidence type="ECO:0000256" key="2">
    <source>
        <dbReference type="ARBA" id="ARBA00009692"/>
    </source>
</evidence>
<reference evidence="10 11" key="1">
    <citation type="submission" date="2016-04" db="EMBL/GenBank/DDBJ databases">
        <title>ATOL: Assembling a taxonomically balanced genome-scale reconstruction of the evolutionary history of the Enterobacteriaceae.</title>
        <authorList>
            <person name="Plunkett G.III."/>
            <person name="Neeno-Eckwall E.C."/>
            <person name="Glasner J.D."/>
            <person name="Perna N.T."/>
        </authorList>
    </citation>
    <scope>NUCLEOTIDE SEQUENCE [LARGE SCALE GENOMIC DNA]</scope>
    <source>
        <strain evidence="10 11">ATCC 51607</strain>
    </source>
</reference>
<dbReference type="PANTHER" id="PTHR42994">
    <property type="entry name" value="PEPTIDASE T"/>
    <property type="match status" value="1"/>
</dbReference>
<accession>A0A1B7HL32</accession>
<dbReference type="GO" id="GO:0008270">
    <property type="term" value="F:zinc ion binding"/>
    <property type="evidence" value="ECO:0007669"/>
    <property type="project" value="InterPro"/>
</dbReference>
<keyword evidence="6" id="KW-0862">Zinc</keyword>
<dbReference type="InterPro" id="IPR010161">
    <property type="entry name" value="Peptidase_M20B"/>
</dbReference>
<dbReference type="InterPro" id="IPR001261">
    <property type="entry name" value="ArgE/DapE_CS"/>
</dbReference>
<dbReference type="PROSITE" id="PS00759">
    <property type="entry name" value="ARGE_DAPE_CPG2_2"/>
    <property type="match status" value="1"/>
</dbReference>
<evidence type="ECO:0000313" key="11">
    <source>
        <dbReference type="Proteomes" id="UP000078286"/>
    </source>
</evidence>
<keyword evidence="4" id="KW-0479">Metal-binding</keyword>
<keyword evidence="5 10" id="KW-0378">Hydrolase</keyword>
<dbReference type="EMBL" id="LXEO01000043">
    <property type="protein sequence ID" value="OAT16340.1"/>
    <property type="molecule type" value="Genomic_DNA"/>
</dbReference>
<dbReference type="InterPro" id="IPR011650">
    <property type="entry name" value="Peptidase_M20_dimer"/>
</dbReference>
<dbReference type="Gene3D" id="3.40.630.10">
    <property type="entry name" value="Zn peptidases"/>
    <property type="match status" value="1"/>
</dbReference>
<dbReference type="SUPFAM" id="SSF55031">
    <property type="entry name" value="Bacterial exopeptidase dimerisation domain"/>
    <property type="match status" value="1"/>
</dbReference>
<dbReference type="PATRIC" id="fig|1354255.3.peg.2830"/>
<dbReference type="InterPro" id="IPR002933">
    <property type="entry name" value="Peptidase_M20"/>
</dbReference>
<evidence type="ECO:0000259" key="9">
    <source>
        <dbReference type="Pfam" id="PF07687"/>
    </source>
</evidence>
<comment type="cofactor">
    <cofactor evidence="1">
        <name>Zn(2+)</name>
        <dbReference type="ChEBI" id="CHEBI:29105"/>
    </cofactor>
</comment>
<dbReference type="NCBIfam" id="NF009920">
    <property type="entry name" value="PRK13381.1"/>
    <property type="match status" value="1"/>
</dbReference>
<dbReference type="Gene3D" id="3.30.70.360">
    <property type="match status" value="1"/>
</dbReference>
<dbReference type="NCBIfam" id="TIGR01882">
    <property type="entry name" value="peptidase-T"/>
    <property type="match status" value="1"/>
</dbReference>
<comment type="similarity">
    <text evidence="2">Belongs to the peptidase M20B family.</text>
</comment>
<gene>
    <name evidence="10" type="ORF">M979_2750</name>
</gene>
<dbReference type="Pfam" id="PF01546">
    <property type="entry name" value="Peptidase_M20"/>
    <property type="match status" value="1"/>
</dbReference>
<sequence length="415" mass="44980">MTIRINADQIIDTFIRYTKINTTSVPDNQHLPSCENQYKLAQLVASDFATENAVKTTINDNAITVLSLAANSPAMPSIVFFAHLDTAPDNANDTHAVRVKNYDGTDIVLPATGDAITVEAFPELLGYVGQDIITTDGTSLLGADDKAAIAAAVEAIRYMIATPGFKHGDIKLVLLPDEEIGIRGAKALNVAQLNADFGICLDCCGIGEYVIENWYAGSAKMTFKGVTAHPMSAKGKLVNALLIANEVINALPENERPELTEGREGYFWVNKISGNTVSATLEIALRDFEIEGYQNRKSTLRAITEQLQNRYGHENIILELSDTYDNVKAGLDKKPEIIASVQQAMRNLGIEPKPLIMRGGYDGSVITPAGLPTVNIFTGAHNFHSTKEFLPAESLRLASEMLLEIITLSAQEVSA</sequence>
<keyword evidence="10" id="KW-0031">Aminopeptidase</keyword>
<comment type="caution">
    <text evidence="10">The sequence shown here is derived from an EMBL/GenBank/DDBJ whole genome shotgun (WGS) entry which is preliminary data.</text>
</comment>
<dbReference type="GO" id="GO:0008237">
    <property type="term" value="F:metallopeptidase activity"/>
    <property type="evidence" value="ECO:0007669"/>
    <property type="project" value="UniProtKB-KW"/>
</dbReference>
<dbReference type="EC" id="3.4.11.4" evidence="8"/>
<name>A0A1B7HL32_9ENTR</name>
<feature type="domain" description="Peptidase M20 dimerisation" evidence="9">
    <location>
        <begin position="216"/>
        <end position="313"/>
    </location>
</feature>
<dbReference type="SUPFAM" id="SSF53187">
    <property type="entry name" value="Zn-dependent exopeptidases"/>
    <property type="match status" value="1"/>
</dbReference>
<evidence type="ECO:0000256" key="3">
    <source>
        <dbReference type="ARBA" id="ARBA00022670"/>
    </source>
</evidence>
<dbReference type="Pfam" id="PF07687">
    <property type="entry name" value="M20_dimer"/>
    <property type="match status" value="1"/>
</dbReference>
<evidence type="ECO:0000256" key="8">
    <source>
        <dbReference type="NCBIfam" id="TIGR01882"/>
    </source>
</evidence>
<keyword evidence="11" id="KW-1185">Reference proteome</keyword>
<dbReference type="GO" id="GO:0045148">
    <property type="term" value="F:tripeptide aminopeptidase activity"/>
    <property type="evidence" value="ECO:0007669"/>
    <property type="project" value="UniProtKB-UniRule"/>
</dbReference>
<evidence type="ECO:0000256" key="7">
    <source>
        <dbReference type="ARBA" id="ARBA00023049"/>
    </source>
</evidence>
<protein>
    <recommendedName>
        <fullName evidence="8">Peptidase T</fullName>
        <ecNumber evidence="8">3.4.11.4</ecNumber>
    </recommendedName>
</protein>
<dbReference type="AlphaFoldDB" id="A0A1B7HL32"/>
<keyword evidence="3" id="KW-0645">Protease</keyword>
<dbReference type="InterPro" id="IPR036264">
    <property type="entry name" value="Bact_exopeptidase_dim_dom"/>
</dbReference>
<evidence type="ECO:0000256" key="6">
    <source>
        <dbReference type="ARBA" id="ARBA00022833"/>
    </source>
</evidence>
<dbReference type="PANTHER" id="PTHR42994:SF1">
    <property type="entry name" value="PEPTIDASE T"/>
    <property type="match status" value="1"/>
</dbReference>
<dbReference type="RefSeq" id="WP_064555277.1">
    <property type="nucleotide sequence ID" value="NZ_LXEO01000043.1"/>
</dbReference>
<proteinExistence type="inferred from homology"/>
<evidence type="ECO:0000256" key="4">
    <source>
        <dbReference type="ARBA" id="ARBA00022723"/>
    </source>
</evidence>
<evidence type="ECO:0000313" key="10">
    <source>
        <dbReference type="EMBL" id="OAT16340.1"/>
    </source>
</evidence>
<dbReference type="Proteomes" id="UP000078286">
    <property type="component" value="Unassembled WGS sequence"/>
</dbReference>
<evidence type="ECO:0000256" key="1">
    <source>
        <dbReference type="ARBA" id="ARBA00001947"/>
    </source>
</evidence>
<dbReference type="NCBIfam" id="NF003976">
    <property type="entry name" value="PRK05469.1"/>
    <property type="match status" value="1"/>
</dbReference>
<evidence type="ECO:0000256" key="5">
    <source>
        <dbReference type="ARBA" id="ARBA00022801"/>
    </source>
</evidence>
<keyword evidence="7" id="KW-0482">Metalloprotease</keyword>
<dbReference type="GO" id="GO:0006518">
    <property type="term" value="P:peptide metabolic process"/>
    <property type="evidence" value="ECO:0007669"/>
    <property type="project" value="InterPro"/>
</dbReference>
<organism evidence="10 11">
    <name type="scientific">Buttiauxella noackiae ATCC 51607</name>
    <dbReference type="NCBI Taxonomy" id="1354255"/>
    <lineage>
        <taxon>Bacteria</taxon>
        <taxon>Pseudomonadati</taxon>
        <taxon>Pseudomonadota</taxon>
        <taxon>Gammaproteobacteria</taxon>
        <taxon>Enterobacterales</taxon>
        <taxon>Enterobacteriaceae</taxon>
        <taxon>Buttiauxella</taxon>
    </lineage>
</organism>
<dbReference type="GO" id="GO:0006508">
    <property type="term" value="P:proteolysis"/>
    <property type="evidence" value="ECO:0007669"/>
    <property type="project" value="UniProtKB-UniRule"/>
</dbReference>